<dbReference type="EMBL" id="BDGG01000002">
    <property type="protein sequence ID" value="GAU94212.1"/>
    <property type="molecule type" value="Genomic_DNA"/>
</dbReference>
<proteinExistence type="predicted"/>
<gene>
    <name evidence="1" type="primary">RvY_06030</name>
    <name evidence="1" type="synonym">RvY_06030.1</name>
    <name evidence="1" type="ORF">RvY_06030-1</name>
</gene>
<sequence>MLYMSAFLAETVGEPRWTNRIESDGIRSWETVFHKAILNLPEEGEDFWVPSWEQCIAFWPYLPDQLHRLEDCLRSLPAKDPVFKYLKNHTHDAETDYFEPSTLILRGQKYPRSVLAFCARYLTTYRQHLNLPAPPHPLTRGVEDLPRIELNELWCEQKELNEHAD</sequence>
<reference evidence="1 2" key="1">
    <citation type="journal article" date="2016" name="Nat. Commun.">
        <title>Extremotolerant tardigrade genome and improved radiotolerance of human cultured cells by tardigrade-unique protein.</title>
        <authorList>
            <person name="Hashimoto T."/>
            <person name="Horikawa D.D."/>
            <person name="Saito Y."/>
            <person name="Kuwahara H."/>
            <person name="Kozuka-Hata H."/>
            <person name="Shin-I T."/>
            <person name="Minakuchi Y."/>
            <person name="Ohishi K."/>
            <person name="Motoyama A."/>
            <person name="Aizu T."/>
            <person name="Enomoto A."/>
            <person name="Kondo K."/>
            <person name="Tanaka S."/>
            <person name="Hara Y."/>
            <person name="Koshikawa S."/>
            <person name="Sagara H."/>
            <person name="Miura T."/>
            <person name="Yokobori S."/>
            <person name="Miyagawa K."/>
            <person name="Suzuki Y."/>
            <person name="Kubo T."/>
            <person name="Oyama M."/>
            <person name="Kohara Y."/>
            <person name="Fujiyama A."/>
            <person name="Arakawa K."/>
            <person name="Katayama T."/>
            <person name="Toyoda A."/>
            <person name="Kunieda T."/>
        </authorList>
    </citation>
    <scope>NUCLEOTIDE SEQUENCE [LARGE SCALE GENOMIC DNA]</scope>
    <source>
        <strain evidence="1 2">YOKOZUNA-1</strain>
    </source>
</reference>
<protein>
    <submittedName>
        <fullName evidence="1">Uncharacterized protein</fullName>
    </submittedName>
</protein>
<comment type="caution">
    <text evidence="1">The sequence shown here is derived from an EMBL/GenBank/DDBJ whole genome shotgun (WGS) entry which is preliminary data.</text>
</comment>
<name>A0A1D1V2M4_RAMVA</name>
<dbReference type="Proteomes" id="UP000186922">
    <property type="component" value="Unassembled WGS sequence"/>
</dbReference>
<dbReference type="AlphaFoldDB" id="A0A1D1V2M4"/>
<keyword evidence="2" id="KW-1185">Reference proteome</keyword>
<organism evidence="1 2">
    <name type="scientific">Ramazzottius varieornatus</name>
    <name type="common">Water bear</name>
    <name type="synonym">Tardigrade</name>
    <dbReference type="NCBI Taxonomy" id="947166"/>
    <lineage>
        <taxon>Eukaryota</taxon>
        <taxon>Metazoa</taxon>
        <taxon>Ecdysozoa</taxon>
        <taxon>Tardigrada</taxon>
        <taxon>Eutardigrada</taxon>
        <taxon>Parachela</taxon>
        <taxon>Hypsibioidea</taxon>
        <taxon>Ramazzottiidae</taxon>
        <taxon>Ramazzottius</taxon>
    </lineage>
</organism>
<accession>A0A1D1V2M4</accession>
<evidence type="ECO:0000313" key="2">
    <source>
        <dbReference type="Proteomes" id="UP000186922"/>
    </source>
</evidence>
<evidence type="ECO:0000313" key="1">
    <source>
        <dbReference type="EMBL" id="GAU94212.1"/>
    </source>
</evidence>